<dbReference type="EC" id="3.5.3.8" evidence="5 6"/>
<comment type="function">
    <text evidence="5">Catalyzes the conversion of N-formimidoyl-L-glutamate to L-glutamate and formamide.</text>
</comment>
<keyword evidence="9" id="KW-1185">Reference proteome</keyword>
<organism evidence="8 9">
    <name type="scientific">Peribacillus deserti</name>
    <dbReference type="NCBI Taxonomy" id="673318"/>
    <lineage>
        <taxon>Bacteria</taxon>
        <taxon>Bacillati</taxon>
        <taxon>Bacillota</taxon>
        <taxon>Bacilli</taxon>
        <taxon>Bacillales</taxon>
        <taxon>Bacillaceae</taxon>
        <taxon>Peribacillus</taxon>
    </lineage>
</organism>
<gene>
    <name evidence="5" type="primary">hutG</name>
    <name evidence="8" type="ORF">JOC77_002260</name>
</gene>
<comment type="catalytic activity">
    <reaction evidence="5">
        <text>N-formimidoyl-L-glutamate + H2O = formamide + L-glutamate</text>
        <dbReference type="Rhea" id="RHEA:22492"/>
        <dbReference type="ChEBI" id="CHEBI:15377"/>
        <dbReference type="ChEBI" id="CHEBI:16397"/>
        <dbReference type="ChEBI" id="CHEBI:29985"/>
        <dbReference type="ChEBI" id="CHEBI:58928"/>
        <dbReference type="EC" id="3.5.3.8"/>
    </reaction>
</comment>
<dbReference type="SUPFAM" id="SSF52768">
    <property type="entry name" value="Arginase/deacetylase"/>
    <property type="match status" value="1"/>
</dbReference>
<comment type="pathway">
    <text evidence="5">Amino-acid degradation; L-histidine degradation into L-glutamate; L-glutamate from N-formimidoyl-L-glutamate (hydrolase route): step 1/1.</text>
</comment>
<dbReference type="HAMAP" id="MF_00737">
    <property type="entry name" value="Formimidoylglutam"/>
    <property type="match status" value="1"/>
</dbReference>
<dbReference type="PANTHER" id="PTHR11358">
    <property type="entry name" value="ARGINASE/AGMATINASE"/>
    <property type="match status" value="1"/>
</dbReference>
<dbReference type="GO" id="GO:0050415">
    <property type="term" value="F:formimidoylglutamase activity"/>
    <property type="evidence" value="ECO:0007669"/>
    <property type="project" value="UniProtKB-EC"/>
</dbReference>
<keyword evidence="1 5" id="KW-0479">Metal-binding</keyword>
<comment type="cofactor">
    <cofactor evidence="5">
        <name>Mn(2+)</name>
        <dbReference type="ChEBI" id="CHEBI:29035"/>
    </cofactor>
    <text evidence="5">Binds 2 manganese ions per subunit.</text>
</comment>
<reference evidence="8 9" key="1">
    <citation type="submission" date="2021-01" db="EMBL/GenBank/DDBJ databases">
        <title>Genomic Encyclopedia of Type Strains, Phase IV (KMG-IV): sequencing the most valuable type-strain genomes for metagenomic binning, comparative biology and taxonomic classification.</title>
        <authorList>
            <person name="Goeker M."/>
        </authorList>
    </citation>
    <scope>NUCLEOTIDE SEQUENCE [LARGE SCALE GENOMIC DNA]</scope>
    <source>
        <strain evidence="8 9">DSM 105482</strain>
    </source>
</reference>
<dbReference type="NCBIfam" id="TIGR01227">
    <property type="entry name" value="hutG"/>
    <property type="match status" value="1"/>
</dbReference>
<dbReference type="PIRSF" id="PIRSF036979">
    <property type="entry name" value="Arginase"/>
    <property type="match status" value="1"/>
</dbReference>
<dbReference type="PANTHER" id="PTHR11358:SF35">
    <property type="entry name" value="FORMIMIDOYLGLUTAMASE"/>
    <property type="match status" value="1"/>
</dbReference>
<dbReference type="InterPro" id="IPR005923">
    <property type="entry name" value="HutG"/>
</dbReference>
<dbReference type="CDD" id="cd09988">
    <property type="entry name" value="Formimidoylglutamase"/>
    <property type="match status" value="1"/>
</dbReference>
<feature type="binding site" evidence="5">
    <location>
        <position position="129"/>
    </location>
    <ligand>
        <name>Mn(2+)</name>
        <dbReference type="ChEBI" id="CHEBI:29035"/>
        <label>1</label>
    </ligand>
</feature>
<feature type="binding site" evidence="5">
    <location>
        <position position="243"/>
    </location>
    <ligand>
        <name>Mn(2+)</name>
        <dbReference type="ChEBI" id="CHEBI:29035"/>
        <label>1</label>
    </ligand>
</feature>
<feature type="binding site" evidence="5">
    <location>
        <position position="157"/>
    </location>
    <ligand>
        <name>Mn(2+)</name>
        <dbReference type="ChEBI" id="CHEBI:29035"/>
        <label>2</label>
    </ligand>
</feature>
<proteinExistence type="inferred from homology"/>
<evidence type="ECO:0000313" key="9">
    <source>
        <dbReference type="Proteomes" id="UP000823486"/>
    </source>
</evidence>
<dbReference type="InterPro" id="IPR023696">
    <property type="entry name" value="Ureohydrolase_dom_sf"/>
</dbReference>
<comment type="caution">
    <text evidence="8">The sequence shown here is derived from an EMBL/GenBank/DDBJ whole genome shotgun (WGS) entry which is preliminary data.</text>
</comment>
<dbReference type="PROSITE" id="PS51409">
    <property type="entry name" value="ARGINASE_2"/>
    <property type="match status" value="1"/>
</dbReference>
<evidence type="ECO:0000256" key="7">
    <source>
        <dbReference type="PROSITE-ProRule" id="PRU00742"/>
    </source>
</evidence>
<feature type="binding site" evidence="5">
    <location>
        <position position="155"/>
    </location>
    <ligand>
        <name>Mn(2+)</name>
        <dbReference type="ChEBI" id="CHEBI:29035"/>
        <label>1</label>
    </ligand>
</feature>
<dbReference type="Proteomes" id="UP000823486">
    <property type="component" value="Unassembled WGS sequence"/>
</dbReference>
<feature type="binding site" evidence="5">
    <location>
        <position position="245"/>
    </location>
    <ligand>
        <name>Mn(2+)</name>
        <dbReference type="ChEBI" id="CHEBI:29035"/>
        <label>2</label>
    </ligand>
</feature>
<sequence>MYESTNPHMWKGRIDSTDRPEMFRFHQAVQIKSVFEPVQDLGTNSVGIIGFKCDEGVKRNQGRAGSFEAPDALRKNLASLPMPAGASIYDFGNIVCENGRLEAAQEELGQAAARMLQQNIFPIILGGGHEVAYGHYLGYKYHADAGHKMGIVNIDAHFDMRPYDEQPSSGTMFRQILDEKQNASYFCAGIQRNGNTAFLFETAAEYGCEFILEEEINPDSIQQCLQKMTEFVNKNHFSMLTLCSDVLEASSAPGVSAPSPFGLHPKLVRTILRGLAAHPKIKSFDIAEVNPALDESERTVKLGAQLVYEVICARSSL</sequence>
<evidence type="ECO:0000256" key="3">
    <source>
        <dbReference type="ARBA" id="ARBA00022808"/>
    </source>
</evidence>
<keyword evidence="4 5" id="KW-0464">Manganese</keyword>
<dbReference type="Gene3D" id="3.40.800.10">
    <property type="entry name" value="Ureohydrolase domain"/>
    <property type="match status" value="1"/>
</dbReference>
<comment type="similarity">
    <text evidence="5 7">Belongs to the arginase family.</text>
</comment>
<evidence type="ECO:0000256" key="4">
    <source>
        <dbReference type="ARBA" id="ARBA00023211"/>
    </source>
</evidence>
<dbReference type="EMBL" id="JAFBFI010000008">
    <property type="protein sequence ID" value="MBM7692829.1"/>
    <property type="molecule type" value="Genomic_DNA"/>
</dbReference>
<dbReference type="Pfam" id="PF00491">
    <property type="entry name" value="Arginase"/>
    <property type="match status" value="1"/>
</dbReference>
<accession>A0ABS2QI68</accession>
<dbReference type="RefSeq" id="WP_204543010.1">
    <property type="nucleotide sequence ID" value="NZ_JAFBFI010000008.1"/>
</dbReference>
<evidence type="ECO:0000256" key="6">
    <source>
        <dbReference type="NCBIfam" id="TIGR01227"/>
    </source>
</evidence>
<evidence type="ECO:0000256" key="5">
    <source>
        <dbReference type="HAMAP-Rule" id="MF_00737"/>
    </source>
</evidence>
<dbReference type="InterPro" id="IPR006035">
    <property type="entry name" value="Ureohydrolase"/>
</dbReference>
<protein>
    <recommendedName>
        <fullName evidence="5 6">Formimidoylglutamase</fullName>
        <ecNumber evidence="5 6">3.5.3.8</ecNumber>
    </recommendedName>
    <alternativeName>
        <fullName evidence="5">Formiminoglutamase</fullName>
    </alternativeName>
    <alternativeName>
        <fullName evidence="5">Formiminoglutamate hydrolase</fullName>
    </alternativeName>
</protein>
<feature type="binding site" evidence="5">
    <location>
        <position position="159"/>
    </location>
    <ligand>
        <name>Mn(2+)</name>
        <dbReference type="ChEBI" id="CHEBI:29035"/>
        <label>1</label>
    </ligand>
</feature>
<evidence type="ECO:0000256" key="1">
    <source>
        <dbReference type="ARBA" id="ARBA00022723"/>
    </source>
</evidence>
<feature type="binding site" evidence="5">
    <location>
        <position position="243"/>
    </location>
    <ligand>
        <name>Mn(2+)</name>
        <dbReference type="ChEBI" id="CHEBI:29035"/>
        <label>2</label>
    </ligand>
</feature>
<name>A0ABS2QI68_9BACI</name>
<keyword evidence="2 5" id="KW-0378">Hydrolase</keyword>
<keyword evidence="3 5" id="KW-0369">Histidine metabolism</keyword>
<evidence type="ECO:0000313" key="8">
    <source>
        <dbReference type="EMBL" id="MBM7692829.1"/>
    </source>
</evidence>
<feature type="binding site" evidence="5">
    <location>
        <position position="155"/>
    </location>
    <ligand>
        <name>Mn(2+)</name>
        <dbReference type="ChEBI" id="CHEBI:29035"/>
        <label>2</label>
    </ligand>
</feature>
<evidence type="ECO:0000256" key="2">
    <source>
        <dbReference type="ARBA" id="ARBA00022801"/>
    </source>
</evidence>